<dbReference type="Proteomes" id="UP000065511">
    <property type="component" value="Chromosome"/>
</dbReference>
<dbReference type="PANTHER" id="PTHR35527">
    <property type="entry name" value="CHOLOYLGLYCINE HYDROLASE"/>
    <property type="match status" value="1"/>
</dbReference>
<dbReference type="EMBL" id="CP013614">
    <property type="protein sequence ID" value="ALS01499.1"/>
    <property type="molecule type" value="Genomic_DNA"/>
</dbReference>
<keyword evidence="2" id="KW-0378">Hydrolase</keyword>
<evidence type="ECO:0000256" key="1">
    <source>
        <dbReference type="ARBA" id="ARBA00006625"/>
    </source>
</evidence>
<evidence type="ECO:0000313" key="5">
    <source>
        <dbReference type="Proteomes" id="UP000065511"/>
    </source>
</evidence>
<dbReference type="RefSeq" id="WP_071877493.1">
    <property type="nucleotide sequence ID" value="NZ_JXLC01000009.1"/>
</dbReference>
<dbReference type="Gene3D" id="3.60.60.10">
    <property type="entry name" value="Penicillin V Acylase, Chain A"/>
    <property type="match status" value="1"/>
</dbReference>
<reference evidence="4 5" key="1">
    <citation type="submission" date="2015-12" db="EMBL/GenBank/DDBJ databases">
        <authorList>
            <person name="Lauer A."/>
            <person name="Humrighouse B."/>
            <person name="Loparev V."/>
            <person name="Shewmaker P.L."/>
            <person name="Whitney A.M."/>
            <person name="McLaughlin R.W."/>
        </authorList>
    </citation>
    <scope>NUCLEOTIDE SEQUENCE [LARGE SCALE GENOMIC DNA]</scope>
    <source>
        <strain evidence="4 5">LMG 23085</strain>
    </source>
</reference>
<protein>
    <recommendedName>
        <fullName evidence="3">Choloylglycine hydrolase/NAAA C-terminal domain-containing protein</fullName>
    </recommendedName>
</protein>
<evidence type="ECO:0000259" key="3">
    <source>
        <dbReference type="Pfam" id="PF02275"/>
    </source>
</evidence>
<sequence>MCLSMIIDENKEKVLGFNYDFYYHHGLITVNQRQLNKTSIPVEVGLSTATWVSKYGSITFSQFGVELPSAGMNEKGLSIVMLFHEEGQFPDNQNGSISELQWIQFQLDNYATVEEVISNLHLHTPSASFYCLHYSMLDAFGNSAIIEFIEGEASIYFNESPHIISNTSYKASINYALAKEKIEGKTNNDELTSLNRFMMGYQEMMDYSEEDTAIHILQKCSLPEKNQSIWQWIGQEIPQTYTAWTITFRPESKKIIYTTCSDKNEKIIDLNVLDFETIFNRSSLDVNNSFKGDVMNKFHKYDYQENKKIIRKSYQQLTDELTEDFLTELTHYPDNFH</sequence>
<dbReference type="InterPro" id="IPR029132">
    <property type="entry name" value="CBAH/NAAA_C"/>
</dbReference>
<dbReference type="Pfam" id="PF02275">
    <property type="entry name" value="CBAH"/>
    <property type="match status" value="1"/>
</dbReference>
<feature type="domain" description="Choloylglycine hydrolase/NAAA C-terminal" evidence="3">
    <location>
        <begin position="2"/>
        <end position="166"/>
    </location>
</feature>
<accession>A0ABM5W951</accession>
<comment type="similarity">
    <text evidence="1">Belongs to the peptidase C59 family.</text>
</comment>
<name>A0ABM5W951_9ENTE</name>
<evidence type="ECO:0000256" key="2">
    <source>
        <dbReference type="ARBA" id="ARBA00022801"/>
    </source>
</evidence>
<gene>
    <name evidence="4" type="ORF">ATZ33_09000</name>
</gene>
<dbReference type="PANTHER" id="PTHR35527:SF2">
    <property type="entry name" value="HYDROLASE"/>
    <property type="match status" value="1"/>
</dbReference>
<organism evidence="4 5">
    <name type="scientific">Enterococcus silesiacus</name>
    <dbReference type="NCBI Taxonomy" id="332949"/>
    <lineage>
        <taxon>Bacteria</taxon>
        <taxon>Bacillati</taxon>
        <taxon>Bacillota</taxon>
        <taxon>Bacilli</taxon>
        <taxon>Lactobacillales</taxon>
        <taxon>Enterococcaceae</taxon>
        <taxon>Enterococcus</taxon>
    </lineage>
</organism>
<dbReference type="InterPro" id="IPR029055">
    <property type="entry name" value="Ntn_hydrolases_N"/>
</dbReference>
<proteinExistence type="inferred from homology"/>
<evidence type="ECO:0000313" key="4">
    <source>
        <dbReference type="EMBL" id="ALS01499.1"/>
    </source>
</evidence>
<keyword evidence="5" id="KW-1185">Reference proteome</keyword>
<dbReference type="SUPFAM" id="SSF56235">
    <property type="entry name" value="N-terminal nucleophile aminohydrolases (Ntn hydrolases)"/>
    <property type="match status" value="1"/>
</dbReference>
<dbReference type="InterPro" id="IPR052193">
    <property type="entry name" value="Peptidase_C59"/>
</dbReference>